<organism evidence="1 2">
    <name type="scientific">Bradyrhizobium lablabi</name>
    <dbReference type="NCBI Taxonomy" id="722472"/>
    <lineage>
        <taxon>Bacteria</taxon>
        <taxon>Pseudomonadati</taxon>
        <taxon>Pseudomonadota</taxon>
        <taxon>Alphaproteobacteria</taxon>
        <taxon>Hyphomicrobiales</taxon>
        <taxon>Nitrobacteraceae</taxon>
        <taxon>Bradyrhizobium</taxon>
    </lineage>
</organism>
<accession>A0A0R3N855</accession>
<reference evidence="1 2" key="1">
    <citation type="submission" date="2014-03" db="EMBL/GenBank/DDBJ databases">
        <title>Bradyrhizobium valentinum sp. nov., isolated from effective nodules of Lupinus mariae-josephae, a lupine endemic of basic-lime soils in Eastern Spain.</title>
        <authorList>
            <person name="Duran D."/>
            <person name="Rey L."/>
            <person name="Navarro A."/>
            <person name="Busquets A."/>
            <person name="Imperial J."/>
            <person name="Ruiz-Argueso T."/>
        </authorList>
    </citation>
    <scope>NUCLEOTIDE SEQUENCE [LARGE SCALE GENOMIC DNA]</scope>
    <source>
        <strain evidence="1 2">CCBAU 23086</strain>
    </source>
</reference>
<evidence type="ECO:0000313" key="1">
    <source>
        <dbReference type="EMBL" id="KRR26463.1"/>
    </source>
</evidence>
<protein>
    <submittedName>
        <fullName evidence="1">Uncharacterized protein</fullName>
    </submittedName>
</protein>
<sequence>MAAGAVQALDPILEAIERHKAALATWLACVDRQCRLEEQLPHGQCQSQITSWCEEIVETDDPRWIQGEREIMRTTAAADAAAIELLNLVPTTMAGLCALVDHAITSDVDGFMWPDDLLSSEGKNRPWQHFLLKNISAALPQFWQEGAV</sequence>
<proteinExistence type="predicted"/>
<evidence type="ECO:0000313" key="2">
    <source>
        <dbReference type="Proteomes" id="UP000051660"/>
    </source>
</evidence>
<name>A0A0R3N855_9BRAD</name>
<gene>
    <name evidence="1" type="ORF">CQ14_02970</name>
</gene>
<dbReference type="Proteomes" id="UP000051660">
    <property type="component" value="Unassembled WGS sequence"/>
</dbReference>
<comment type="caution">
    <text evidence="1">The sequence shown here is derived from an EMBL/GenBank/DDBJ whole genome shotgun (WGS) entry which is preliminary data.</text>
</comment>
<dbReference type="AlphaFoldDB" id="A0A0R3N855"/>
<dbReference type="EMBL" id="LLYB01000046">
    <property type="protein sequence ID" value="KRR26463.1"/>
    <property type="molecule type" value="Genomic_DNA"/>
</dbReference>